<dbReference type="InterPro" id="IPR036388">
    <property type="entry name" value="WH-like_DNA-bd_sf"/>
</dbReference>
<evidence type="ECO:0000313" key="6">
    <source>
        <dbReference type="Proteomes" id="UP000596977"/>
    </source>
</evidence>
<dbReference type="PANTHER" id="PTHR43537">
    <property type="entry name" value="TRANSCRIPTIONAL REGULATOR, GNTR FAMILY"/>
    <property type="match status" value="1"/>
</dbReference>
<keyword evidence="6" id="KW-1185">Reference proteome</keyword>
<dbReference type="Proteomes" id="UP000596977">
    <property type="component" value="Unassembled WGS sequence"/>
</dbReference>
<dbReference type="Pfam" id="PF00392">
    <property type="entry name" value="GntR"/>
    <property type="match status" value="1"/>
</dbReference>
<dbReference type="SUPFAM" id="SSF46785">
    <property type="entry name" value="Winged helix' DNA-binding domain"/>
    <property type="match status" value="1"/>
</dbReference>
<dbReference type="RefSeq" id="WP_127072158.1">
    <property type="nucleotide sequence ID" value="NZ_BMKB01000004.1"/>
</dbReference>
<proteinExistence type="predicted"/>
<dbReference type="Pfam" id="PF07729">
    <property type="entry name" value="FCD"/>
    <property type="match status" value="1"/>
</dbReference>
<name>A0A916RGZ2_9HYPH</name>
<sequence>MAIEDAAGSALKLPKRVALAETVADAIAQAISVNALEPGQRISESALALQTGVSRAPVREALKILHAQGIVSGEQNRGYRVVSFSESTVRQVLEVRMFLEGVLLRDAVAAWRQSGDPRADLNPPLQRMREAARAGNRAESLAADLDFHRAIAEASGNEISRVLWEALARHVLIIFSRSEYRDDDLDAVVTQHEQFCDAVVRLVKSELDEEAQKAELETHLLQVKRMREARA</sequence>
<dbReference type="InterPro" id="IPR008920">
    <property type="entry name" value="TF_FadR/GntR_C"/>
</dbReference>
<gene>
    <name evidence="5" type="primary">pdhR</name>
    <name evidence="5" type="ORF">GCM10011499_26940</name>
</gene>
<dbReference type="SMART" id="SM00895">
    <property type="entry name" value="FCD"/>
    <property type="match status" value="1"/>
</dbReference>
<dbReference type="SUPFAM" id="SSF48008">
    <property type="entry name" value="GntR ligand-binding domain-like"/>
    <property type="match status" value="1"/>
</dbReference>
<dbReference type="EMBL" id="BMKB01000004">
    <property type="protein sequence ID" value="GGA55379.1"/>
    <property type="molecule type" value="Genomic_DNA"/>
</dbReference>
<evidence type="ECO:0000256" key="1">
    <source>
        <dbReference type="ARBA" id="ARBA00023015"/>
    </source>
</evidence>
<protein>
    <submittedName>
        <fullName evidence="5">GntR family transcriptional regulator</fullName>
    </submittedName>
</protein>
<evidence type="ECO:0000313" key="5">
    <source>
        <dbReference type="EMBL" id="GGA55379.1"/>
    </source>
</evidence>
<dbReference type="SMART" id="SM00345">
    <property type="entry name" value="HTH_GNTR"/>
    <property type="match status" value="1"/>
</dbReference>
<organism evidence="5 6">
    <name type="scientific">Pelagibacterium lentulum</name>
    <dbReference type="NCBI Taxonomy" id="2029865"/>
    <lineage>
        <taxon>Bacteria</taxon>
        <taxon>Pseudomonadati</taxon>
        <taxon>Pseudomonadota</taxon>
        <taxon>Alphaproteobacteria</taxon>
        <taxon>Hyphomicrobiales</taxon>
        <taxon>Devosiaceae</taxon>
        <taxon>Pelagibacterium</taxon>
    </lineage>
</organism>
<dbReference type="Gene3D" id="1.20.120.530">
    <property type="entry name" value="GntR ligand-binding domain-like"/>
    <property type="match status" value="1"/>
</dbReference>
<dbReference type="AlphaFoldDB" id="A0A916RGZ2"/>
<dbReference type="GO" id="GO:0003677">
    <property type="term" value="F:DNA binding"/>
    <property type="evidence" value="ECO:0007669"/>
    <property type="project" value="UniProtKB-KW"/>
</dbReference>
<keyword evidence="3" id="KW-0804">Transcription</keyword>
<dbReference type="InterPro" id="IPR000524">
    <property type="entry name" value="Tscrpt_reg_HTH_GntR"/>
</dbReference>
<keyword evidence="2" id="KW-0238">DNA-binding</keyword>
<dbReference type="GO" id="GO:0003700">
    <property type="term" value="F:DNA-binding transcription factor activity"/>
    <property type="evidence" value="ECO:0007669"/>
    <property type="project" value="InterPro"/>
</dbReference>
<reference evidence="5 6" key="1">
    <citation type="journal article" date="2014" name="Int. J. Syst. Evol. Microbiol.">
        <title>Complete genome sequence of Corynebacterium casei LMG S-19264T (=DSM 44701T), isolated from a smear-ripened cheese.</title>
        <authorList>
            <consortium name="US DOE Joint Genome Institute (JGI-PGF)"/>
            <person name="Walter F."/>
            <person name="Albersmeier A."/>
            <person name="Kalinowski J."/>
            <person name="Ruckert C."/>
        </authorList>
    </citation>
    <scope>NUCLEOTIDE SEQUENCE [LARGE SCALE GENOMIC DNA]</scope>
    <source>
        <strain evidence="5 6">CGMCC 1.15896</strain>
    </source>
</reference>
<evidence type="ECO:0000259" key="4">
    <source>
        <dbReference type="PROSITE" id="PS50949"/>
    </source>
</evidence>
<feature type="domain" description="HTH gntR-type" evidence="4">
    <location>
        <begin position="17"/>
        <end position="84"/>
    </location>
</feature>
<dbReference type="PANTHER" id="PTHR43537:SF24">
    <property type="entry name" value="GLUCONATE OPERON TRANSCRIPTIONAL REPRESSOR"/>
    <property type="match status" value="1"/>
</dbReference>
<dbReference type="InterPro" id="IPR036390">
    <property type="entry name" value="WH_DNA-bd_sf"/>
</dbReference>
<dbReference type="Gene3D" id="1.10.10.10">
    <property type="entry name" value="Winged helix-like DNA-binding domain superfamily/Winged helix DNA-binding domain"/>
    <property type="match status" value="1"/>
</dbReference>
<keyword evidence="1" id="KW-0805">Transcription regulation</keyword>
<dbReference type="PROSITE" id="PS50949">
    <property type="entry name" value="HTH_GNTR"/>
    <property type="match status" value="1"/>
</dbReference>
<accession>A0A916RGZ2</accession>
<evidence type="ECO:0000256" key="3">
    <source>
        <dbReference type="ARBA" id="ARBA00023163"/>
    </source>
</evidence>
<evidence type="ECO:0000256" key="2">
    <source>
        <dbReference type="ARBA" id="ARBA00023125"/>
    </source>
</evidence>
<comment type="caution">
    <text evidence="5">The sequence shown here is derived from an EMBL/GenBank/DDBJ whole genome shotgun (WGS) entry which is preliminary data.</text>
</comment>
<dbReference type="OrthoDB" id="7846328at2"/>
<dbReference type="CDD" id="cd07377">
    <property type="entry name" value="WHTH_GntR"/>
    <property type="match status" value="1"/>
</dbReference>
<dbReference type="InterPro" id="IPR011711">
    <property type="entry name" value="GntR_C"/>
</dbReference>
<dbReference type="PRINTS" id="PR00035">
    <property type="entry name" value="HTHGNTR"/>
</dbReference>